<evidence type="ECO:0000256" key="7">
    <source>
        <dbReference type="ARBA" id="ARBA00022764"/>
    </source>
</evidence>
<dbReference type="GO" id="GO:0046872">
    <property type="term" value="F:metal ion binding"/>
    <property type="evidence" value="ECO:0007669"/>
    <property type="project" value="UniProtKB-KW"/>
</dbReference>
<dbReference type="GO" id="GO:0006829">
    <property type="term" value="P:zinc ion transport"/>
    <property type="evidence" value="ECO:0007669"/>
    <property type="project" value="UniProtKB-KW"/>
</dbReference>
<evidence type="ECO:0000256" key="3">
    <source>
        <dbReference type="ARBA" id="ARBA00015915"/>
    </source>
</evidence>
<organism evidence="14 15">
    <name type="scientific">Candidatus Defluviicoccus seviourii</name>
    <dbReference type="NCBI Taxonomy" id="2565273"/>
    <lineage>
        <taxon>Bacteria</taxon>
        <taxon>Pseudomonadati</taxon>
        <taxon>Pseudomonadota</taxon>
        <taxon>Alphaproteobacteria</taxon>
        <taxon>Rhodospirillales</taxon>
        <taxon>Rhodospirillaceae</taxon>
        <taxon>Defluviicoccus</taxon>
    </lineage>
</organism>
<evidence type="ECO:0000256" key="5">
    <source>
        <dbReference type="ARBA" id="ARBA00022723"/>
    </source>
</evidence>
<comment type="similarity">
    <text evidence="2">Belongs to the bacterial solute-binding protein 9 family.</text>
</comment>
<protein>
    <recommendedName>
        <fullName evidence="3">High-affinity zinc uptake system protein ZnuA</fullName>
    </recommendedName>
</protein>
<dbReference type="GO" id="GO:0042597">
    <property type="term" value="C:periplasmic space"/>
    <property type="evidence" value="ECO:0007669"/>
    <property type="project" value="UniProtKB-SubCell"/>
</dbReference>
<dbReference type="PANTHER" id="PTHR42953:SF3">
    <property type="entry name" value="HIGH-AFFINITY ZINC UPTAKE SYSTEM PROTEIN ZNUA"/>
    <property type="match status" value="1"/>
</dbReference>
<dbReference type="InterPro" id="IPR035520">
    <property type="entry name" value="ZnuA"/>
</dbReference>
<keyword evidence="11" id="KW-1015">Disulfide bond</keyword>
<dbReference type="EMBL" id="UXAT02000051">
    <property type="protein sequence ID" value="VUX47638.1"/>
    <property type="molecule type" value="Genomic_DNA"/>
</dbReference>
<keyword evidence="8" id="KW-0862">Zinc</keyword>
<feature type="signal peptide" evidence="13">
    <location>
        <begin position="1"/>
        <end position="27"/>
    </location>
</feature>
<feature type="chain" id="PRO_5024372284" description="High-affinity zinc uptake system protein ZnuA" evidence="13">
    <location>
        <begin position="28"/>
        <end position="329"/>
    </location>
</feature>
<reference evidence="14" key="1">
    <citation type="submission" date="2018-11" db="EMBL/GenBank/DDBJ databases">
        <authorList>
            <person name="Onetto C."/>
        </authorList>
    </citation>
    <scope>NUCLEOTIDE SEQUENCE [LARGE SCALE GENOMIC DNA]</scope>
</reference>
<dbReference type="InterPro" id="IPR006127">
    <property type="entry name" value="ZnuA-like"/>
</dbReference>
<evidence type="ECO:0000256" key="1">
    <source>
        <dbReference type="ARBA" id="ARBA00004418"/>
    </source>
</evidence>
<dbReference type="CDD" id="cd01019">
    <property type="entry name" value="ZnuA"/>
    <property type="match status" value="1"/>
</dbReference>
<keyword evidence="9" id="KW-0864">Zinc transport</keyword>
<keyword evidence="15" id="KW-1185">Reference proteome</keyword>
<gene>
    <name evidence="14" type="primary">znuA</name>
    <name evidence="14" type="ORF">DF3PA_60117</name>
</gene>
<evidence type="ECO:0000256" key="6">
    <source>
        <dbReference type="ARBA" id="ARBA00022729"/>
    </source>
</evidence>
<evidence type="ECO:0000313" key="14">
    <source>
        <dbReference type="EMBL" id="VUX47638.1"/>
    </source>
</evidence>
<dbReference type="AlphaFoldDB" id="A0A564WI55"/>
<sequence length="329" mass="34524">MIRKTVIRASVILLVCATVFVPAWSQAAEAHSVVVSIKPLHALVAGVMAGAGTPKLLLEGGQSPHTYTLKPSDAHALAQADAVFWIGPALEDFLVKPIAALPRASVRVTLSEAAGVHLLPIREGGAWEPHAHGDAHDDAHHAAGKGNHDHDHDHEGAVQSRDPHLWLDPANAQAMVDAIEAALAQARPADAATFHRNAADLKARLGARDSALANQLAPLKGRPYIVYHDAYQYLEARYGLSPAGAITLDPDRPVSAKRIAEIRAKITATGTACVFAEPQFPPAIMATVVEGTGARTGLLDPLGADLSPGPDAYFTLLDGLARSLVACLG</sequence>
<dbReference type="Proteomes" id="UP000326641">
    <property type="component" value="Unassembled WGS sequence"/>
</dbReference>
<evidence type="ECO:0000256" key="11">
    <source>
        <dbReference type="ARBA" id="ARBA00023157"/>
    </source>
</evidence>
<comment type="subcellular location">
    <subcellularLocation>
        <location evidence="1">Periplasm</location>
    </subcellularLocation>
</comment>
<proteinExistence type="inferred from homology"/>
<evidence type="ECO:0000256" key="4">
    <source>
        <dbReference type="ARBA" id="ARBA00022448"/>
    </source>
</evidence>
<evidence type="ECO:0000256" key="10">
    <source>
        <dbReference type="ARBA" id="ARBA00023065"/>
    </source>
</evidence>
<name>A0A564WI55_9PROT</name>
<evidence type="ECO:0000256" key="9">
    <source>
        <dbReference type="ARBA" id="ARBA00022906"/>
    </source>
</evidence>
<keyword evidence="4" id="KW-0813">Transport</keyword>
<evidence type="ECO:0000256" key="2">
    <source>
        <dbReference type="ARBA" id="ARBA00011028"/>
    </source>
</evidence>
<keyword evidence="7" id="KW-0574">Periplasm</keyword>
<evidence type="ECO:0000256" key="8">
    <source>
        <dbReference type="ARBA" id="ARBA00022833"/>
    </source>
</evidence>
<evidence type="ECO:0000313" key="15">
    <source>
        <dbReference type="Proteomes" id="UP000326641"/>
    </source>
</evidence>
<keyword evidence="5" id="KW-0479">Metal-binding</keyword>
<feature type="compositionally biased region" description="Basic and acidic residues" evidence="12">
    <location>
        <begin position="129"/>
        <end position="159"/>
    </location>
</feature>
<dbReference type="PANTHER" id="PTHR42953">
    <property type="entry name" value="HIGH-AFFINITY ZINC UPTAKE SYSTEM PROTEIN ZNUA-RELATED"/>
    <property type="match status" value="1"/>
</dbReference>
<keyword evidence="6 13" id="KW-0732">Signal</keyword>
<dbReference type="Pfam" id="PF01297">
    <property type="entry name" value="ZnuA"/>
    <property type="match status" value="1"/>
</dbReference>
<comment type="caution">
    <text evidence="14">The sequence shown here is derived from an EMBL/GenBank/DDBJ whole genome shotgun (WGS) entry which is preliminary data.</text>
</comment>
<dbReference type="SUPFAM" id="SSF53807">
    <property type="entry name" value="Helical backbone' metal receptor"/>
    <property type="match status" value="1"/>
</dbReference>
<evidence type="ECO:0000256" key="13">
    <source>
        <dbReference type="SAM" id="SignalP"/>
    </source>
</evidence>
<keyword evidence="10" id="KW-0406">Ion transport</keyword>
<dbReference type="InterPro" id="IPR050492">
    <property type="entry name" value="Bact_metal-bind_prot9"/>
</dbReference>
<accession>A0A564WI55</accession>
<feature type="region of interest" description="Disordered" evidence="12">
    <location>
        <begin position="127"/>
        <end position="159"/>
    </location>
</feature>
<evidence type="ECO:0000256" key="12">
    <source>
        <dbReference type="SAM" id="MobiDB-lite"/>
    </source>
</evidence>
<dbReference type="Gene3D" id="3.40.50.1980">
    <property type="entry name" value="Nitrogenase molybdenum iron protein domain"/>
    <property type="match status" value="2"/>
</dbReference>